<evidence type="ECO:0000313" key="8">
    <source>
        <dbReference type="Proteomes" id="UP001604336"/>
    </source>
</evidence>
<keyword evidence="5" id="KW-1133">Transmembrane helix</keyword>
<evidence type="ECO:0000256" key="4">
    <source>
        <dbReference type="ARBA" id="ARBA00023242"/>
    </source>
</evidence>
<keyword evidence="4" id="KW-0539">Nucleus</keyword>
<dbReference type="Pfam" id="PF10996">
    <property type="entry name" value="Beta-Casp"/>
    <property type="match status" value="1"/>
</dbReference>
<dbReference type="SUPFAM" id="SSF56281">
    <property type="entry name" value="Metallo-hydrolase/oxidoreductase"/>
    <property type="match status" value="1"/>
</dbReference>
<dbReference type="PANTHER" id="PTHR46094:SF1">
    <property type="entry name" value="INTEGRATOR COMPLEX SUBUNIT 9"/>
    <property type="match status" value="1"/>
</dbReference>
<evidence type="ECO:0000256" key="1">
    <source>
        <dbReference type="ARBA" id="ARBA00004123"/>
    </source>
</evidence>
<organism evidence="7 8">
    <name type="scientific">Abeliophyllum distichum</name>
    <dbReference type="NCBI Taxonomy" id="126358"/>
    <lineage>
        <taxon>Eukaryota</taxon>
        <taxon>Viridiplantae</taxon>
        <taxon>Streptophyta</taxon>
        <taxon>Embryophyta</taxon>
        <taxon>Tracheophyta</taxon>
        <taxon>Spermatophyta</taxon>
        <taxon>Magnoliopsida</taxon>
        <taxon>eudicotyledons</taxon>
        <taxon>Gunneridae</taxon>
        <taxon>Pentapetalae</taxon>
        <taxon>asterids</taxon>
        <taxon>lamiids</taxon>
        <taxon>Lamiales</taxon>
        <taxon>Oleaceae</taxon>
        <taxon>Forsythieae</taxon>
        <taxon>Abeliophyllum</taxon>
    </lineage>
</organism>
<dbReference type="EMBL" id="JBFOLK010000014">
    <property type="protein sequence ID" value="KAL2461152.1"/>
    <property type="molecule type" value="Genomic_DNA"/>
</dbReference>
<evidence type="ECO:0000259" key="6">
    <source>
        <dbReference type="SMART" id="SM01027"/>
    </source>
</evidence>
<dbReference type="GO" id="GO:0005737">
    <property type="term" value="C:cytoplasm"/>
    <property type="evidence" value="ECO:0007669"/>
    <property type="project" value="UniProtKB-SubCell"/>
</dbReference>
<protein>
    <submittedName>
        <fullName evidence="7">Cleavage and polyadenylation specificity factor 73 kDa subunit-II</fullName>
    </submittedName>
</protein>
<dbReference type="PANTHER" id="PTHR46094">
    <property type="entry name" value="INTEGRATOR COMPLEX SUBUNIT 9"/>
    <property type="match status" value="1"/>
</dbReference>
<proteinExistence type="predicted"/>
<feature type="domain" description="Beta-Casp" evidence="6">
    <location>
        <begin position="358"/>
        <end position="483"/>
    </location>
</feature>
<comment type="caution">
    <text evidence="7">The sequence shown here is derived from an EMBL/GenBank/DDBJ whole genome shotgun (WGS) entry which is preliminary data.</text>
</comment>
<evidence type="ECO:0000256" key="5">
    <source>
        <dbReference type="SAM" id="Phobius"/>
    </source>
</evidence>
<keyword evidence="3" id="KW-0963">Cytoplasm</keyword>
<keyword evidence="5" id="KW-0812">Transmembrane</keyword>
<keyword evidence="5" id="KW-0472">Membrane</keyword>
<evidence type="ECO:0000256" key="3">
    <source>
        <dbReference type="ARBA" id="ARBA00022490"/>
    </source>
</evidence>
<dbReference type="SMART" id="SM01027">
    <property type="entry name" value="Beta-Casp"/>
    <property type="match status" value="1"/>
</dbReference>
<dbReference type="InterPro" id="IPR022712">
    <property type="entry name" value="Beta_Casp"/>
</dbReference>
<reference evidence="8" key="1">
    <citation type="submission" date="2024-07" db="EMBL/GenBank/DDBJ databases">
        <title>Two chromosome-level genome assemblies of Korean endemic species Abeliophyllum distichum and Forsythia ovata (Oleaceae).</title>
        <authorList>
            <person name="Jang H."/>
        </authorList>
    </citation>
    <scope>NUCLEOTIDE SEQUENCE [LARGE SCALE GENOMIC DNA]</scope>
</reference>
<dbReference type="AlphaFoldDB" id="A0ABD1PBV0"/>
<dbReference type="GO" id="GO:0005634">
    <property type="term" value="C:nucleus"/>
    <property type="evidence" value="ECO:0007669"/>
    <property type="project" value="UniProtKB-SubCell"/>
</dbReference>
<accession>A0ABD1PBV0</accession>
<dbReference type="InterPro" id="IPR027074">
    <property type="entry name" value="Integrator_9su"/>
</dbReference>
<dbReference type="InterPro" id="IPR036866">
    <property type="entry name" value="RibonucZ/Hydroxyglut_hydro"/>
</dbReference>
<gene>
    <name evidence="7" type="ORF">Adt_44572</name>
</gene>
<dbReference type="Gene3D" id="3.60.15.10">
    <property type="entry name" value="Ribonuclease Z/Hydroxyacylglutathione hydrolase-like"/>
    <property type="match status" value="1"/>
</dbReference>
<evidence type="ECO:0000256" key="2">
    <source>
        <dbReference type="ARBA" id="ARBA00004496"/>
    </source>
</evidence>
<feature type="transmembrane region" description="Helical" evidence="5">
    <location>
        <begin position="100"/>
        <end position="124"/>
    </location>
</feature>
<keyword evidence="8" id="KW-1185">Reference proteome</keyword>
<name>A0ABD1PBV0_9LAMI</name>
<sequence length="693" mass="77939">MEFTCLSEGKGFYFPPCYILDICGFRVLFDCPMDLSSLTMFLPVPTDSFSMCNGEINSRSCQKSLDLESNVYKRRKIDKPLDESSLIRAEPRYKIIKNLLLWNVSFIDVVLISSPMGILGLPFLTRSKDFSAKVYATEVAARIGQLMMEDLVTMHKEFRQVYGPEGSGSPQWMKWEELELLPSELKEIALGKDGTELAGWMPLYSAADVKDCMQKIQTLKYAEEAFYNGTLIIKAFASGLEIGTCNWSIICPKGSIAYLSSSVFSSATAMCFDYNALQRSDVILYTDFTPCNASSISNDDDNGSATADPNQSVDTVNWEAIADDYQEMEKLDFICSCSMNSVKAGGSVLIPVGRVGIILQLLERIALCLESQNLKVPIYIVSSVAEELMAFTNVIPEWLSKQRQDRLYSGQPLFNHMELLNDKRLQLFPAIHSLKLLTNWQEPCIVFCPHWSLRLGPVVHLLRRWCRDENSILVMEEGVDASLALLPFRPMKMKVLQCSFLSGIQLQYSRPLLKTLQPRHVLFPEKLRQHIDPPKNLFSSSYYSEDETLNVPYLKENSELDIAGDLASRLHYTTLKQGNINIARLKGELAIEQGKYRLLLGTEQDVSSQIRPVVHLGRINLDTLLTELRKIALNITVEETTSADGLYKASLVHVLEPNKATIEITEAQTLISTADKNLSCQISEAISCILDCF</sequence>
<dbReference type="Gene3D" id="3.40.50.10890">
    <property type="match status" value="1"/>
</dbReference>
<comment type="subcellular location">
    <subcellularLocation>
        <location evidence="2">Cytoplasm</location>
    </subcellularLocation>
    <subcellularLocation>
        <location evidence="1">Nucleus</location>
    </subcellularLocation>
</comment>
<dbReference type="Proteomes" id="UP001604336">
    <property type="component" value="Unassembled WGS sequence"/>
</dbReference>
<evidence type="ECO:0000313" key="7">
    <source>
        <dbReference type="EMBL" id="KAL2461152.1"/>
    </source>
</evidence>